<evidence type="ECO:0000256" key="9">
    <source>
        <dbReference type="ARBA" id="ARBA00022989"/>
    </source>
</evidence>
<dbReference type="SUPFAM" id="SSF81665">
    <property type="entry name" value="Calcium ATPase, transmembrane domain M"/>
    <property type="match status" value="1"/>
</dbReference>
<accession>A0A0P9D8N6</accession>
<dbReference type="PRINTS" id="PR00119">
    <property type="entry name" value="CATATPASE"/>
</dbReference>
<dbReference type="InterPro" id="IPR036412">
    <property type="entry name" value="HAD-like_sf"/>
</dbReference>
<evidence type="ECO:0000256" key="11">
    <source>
        <dbReference type="RuleBase" id="RU362081"/>
    </source>
</evidence>
<dbReference type="Pfam" id="PF00122">
    <property type="entry name" value="E1-E2_ATPase"/>
    <property type="match status" value="1"/>
</dbReference>
<feature type="transmembrane region" description="Helical" evidence="11">
    <location>
        <begin position="282"/>
        <end position="310"/>
    </location>
</feature>
<name>A0A0P9D8N6_9CHLR</name>
<dbReference type="FunFam" id="2.70.150.10:FF:000002">
    <property type="entry name" value="Copper-transporting ATPase 1, putative"/>
    <property type="match status" value="1"/>
</dbReference>
<organism evidence="13 14">
    <name type="scientific">Kouleothrix aurantiaca</name>
    <dbReference type="NCBI Taxonomy" id="186479"/>
    <lineage>
        <taxon>Bacteria</taxon>
        <taxon>Bacillati</taxon>
        <taxon>Chloroflexota</taxon>
        <taxon>Chloroflexia</taxon>
        <taxon>Chloroflexales</taxon>
        <taxon>Roseiflexineae</taxon>
        <taxon>Roseiflexaceae</taxon>
        <taxon>Kouleothrix</taxon>
    </lineage>
</organism>
<dbReference type="GO" id="GO:0046872">
    <property type="term" value="F:metal ion binding"/>
    <property type="evidence" value="ECO:0007669"/>
    <property type="project" value="UniProtKB-KW"/>
</dbReference>
<comment type="caution">
    <text evidence="13">The sequence shown here is derived from an EMBL/GenBank/DDBJ whole genome shotgun (WGS) entry which is preliminary data.</text>
</comment>
<dbReference type="PANTHER" id="PTHR43079">
    <property type="entry name" value="PROBABLE CADMIUM/ZINC-TRANSPORTING ATPASE HMA1"/>
    <property type="match status" value="1"/>
</dbReference>
<feature type="non-terminal residue" evidence="13">
    <location>
        <position position="537"/>
    </location>
</feature>
<comment type="similarity">
    <text evidence="2 11">Belongs to the cation transport ATPase (P-type) (TC 3.A.3) family. Type IB subfamily.</text>
</comment>
<evidence type="ECO:0000256" key="1">
    <source>
        <dbReference type="ARBA" id="ARBA00004651"/>
    </source>
</evidence>
<evidence type="ECO:0000256" key="3">
    <source>
        <dbReference type="ARBA" id="ARBA00022692"/>
    </source>
</evidence>
<dbReference type="Gene3D" id="3.40.1110.10">
    <property type="entry name" value="Calcium-transporting ATPase, cytoplasmic domain N"/>
    <property type="match status" value="1"/>
</dbReference>
<dbReference type="GO" id="GO:0005886">
    <property type="term" value="C:plasma membrane"/>
    <property type="evidence" value="ECO:0007669"/>
    <property type="project" value="UniProtKB-SubCell"/>
</dbReference>
<feature type="transmembrane region" description="Helical" evidence="11">
    <location>
        <begin position="81"/>
        <end position="98"/>
    </location>
</feature>
<dbReference type="Pfam" id="PF00702">
    <property type="entry name" value="Hydrolase"/>
    <property type="match status" value="1"/>
</dbReference>
<dbReference type="InterPro" id="IPR008250">
    <property type="entry name" value="ATPase_P-typ_transduc_dom_A_sf"/>
</dbReference>
<keyword evidence="9 11" id="KW-1133">Transmembrane helix</keyword>
<evidence type="ECO:0000313" key="13">
    <source>
        <dbReference type="EMBL" id="KPV51767.1"/>
    </source>
</evidence>
<dbReference type="Gene3D" id="3.40.50.1000">
    <property type="entry name" value="HAD superfamily/HAD-like"/>
    <property type="match status" value="1"/>
</dbReference>
<keyword evidence="10 11" id="KW-0472">Membrane</keyword>
<evidence type="ECO:0000256" key="6">
    <source>
        <dbReference type="ARBA" id="ARBA00022840"/>
    </source>
</evidence>
<keyword evidence="6 11" id="KW-0067">ATP-binding</keyword>
<dbReference type="GO" id="GO:0019829">
    <property type="term" value="F:ATPase-coupled monoatomic cation transmembrane transporter activity"/>
    <property type="evidence" value="ECO:0007669"/>
    <property type="project" value="InterPro"/>
</dbReference>
<keyword evidence="7" id="KW-0460">Magnesium</keyword>
<keyword evidence="14" id="KW-1185">Reference proteome</keyword>
<feature type="transmembrane region" description="Helical" evidence="11">
    <location>
        <begin position="21"/>
        <end position="40"/>
    </location>
</feature>
<evidence type="ECO:0000256" key="7">
    <source>
        <dbReference type="ARBA" id="ARBA00022842"/>
    </source>
</evidence>
<dbReference type="SUPFAM" id="SSF81653">
    <property type="entry name" value="Calcium ATPase, transduction domain A"/>
    <property type="match status" value="1"/>
</dbReference>
<evidence type="ECO:0000256" key="2">
    <source>
        <dbReference type="ARBA" id="ARBA00006024"/>
    </source>
</evidence>
<keyword evidence="4 11" id="KW-0479">Metal-binding</keyword>
<comment type="subcellular location">
    <subcellularLocation>
        <location evidence="1">Cell membrane</location>
        <topology evidence="1">Multi-pass membrane protein</topology>
    </subcellularLocation>
</comment>
<dbReference type="InterPro" id="IPR023298">
    <property type="entry name" value="ATPase_P-typ_TM_dom_sf"/>
</dbReference>
<reference evidence="13 14" key="1">
    <citation type="submission" date="2015-09" db="EMBL/GenBank/DDBJ databases">
        <title>Draft genome sequence of Kouleothrix aurantiaca JCM 19913.</title>
        <authorList>
            <person name="Hemp J."/>
        </authorList>
    </citation>
    <scope>NUCLEOTIDE SEQUENCE [LARGE SCALE GENOMIC DNA]</scope>
    <source>
        <strain evidence="13 14">COM-B</strain>
    </source>
</reference>
<dbReference type="InterPro" id="IPR018303">
    <property type="entry name" value="ATPase_P-typ_P_site"/>
</dbReference>
<dbReference type="PRINTS" id="PR00941">
    <property type="entry name" value="CDATPASE"/>
</dbReference>
<protein>
    <submittedName>
        <fullName evidence="13">ATPase P</fullName>
    </submittedName>
</protein>
<feature type="domain" description="P-type ATPase A" evidence="12">
    <location>
        <begin position="134"/>
        <end position="233"/>
    </location>
</feature>
<dbReference type="GO" id="GO:0005524">
    <property type="term" value="F:ATP binding"/>
    <property type="evidence" value="ECO:0007669"/>
    <property type="project" value="UniProtKB-UniRule"/>
</dbReference>
<evidence type="ECO:0000256" key="8">
    <source>
        <dbReference type="ARBA" id="ARBA00022967"/>
    </source>
</evidence>
<evidence type="ECO:0000256" key="5">
    <source>
        <dbReference type="ARBA" id="ARBA00022741"/>
    </source>
</evidence>
<proteinExistence type="inferred from homology"/>
<dbReference type="NCBIfam" id="TIGR01525">
    <property type="entry name" value="ATPase-IB_hvy"/>
    <property type="match status" value="1"/>
</dbReference>
<evidence type="ECO:0000256" key="10">
    <source>
        <dbReference type="ARBA" id="ARBA00023136"/>
    </source>
</evidence>
<dbReference type="PROSITE" id="PS00154">
    <property type="entry name" value="ATPASE_E1_E2"/>
    <property type="match status" value="1"/>
</dbReference>
<dbReference type="GO" id="GO:0016887">
    <property type="term" value="F:ATP hydrolysis activity"/>
    <property type="evidence" value="ECO:0007669"/>
    <property type="project" value="InterPro"/>
</dbReference>
<feature type="transmembrane region" description="Helical" evidence="11">
    <location>
        <begin position="46"/>
        <end position="69"/>
    </location>
</feature>
<feature type="transmembrane region" description="Helical" evidence="11">
    <location>
        <begin position="254"/>
        <end position="276"/>
    </location>
</feature>
<keyword evidence="11" id="KW-1003">Cell membrane</keyword>
<dbReference type="InterPro" id="IPR059000">
    <property type="entry name" value="ATPase_P-type_domA"/>
</dbReference>
<dbReference type="InterPro" id="IPR051949">
    <property type="entry name" value="Cation_Transport_ATPase"/>
</dbReference>
<dbReference type="SUPFAM" id="SSF81660">
    <property type="entry name" value="Metal cation-transporting ATPase, ATP-binding domain N"/>
    <property type="match status" value="1"/>
</dbReference>
<dbReference type="Gene3D" id="2.70.150.10">
    <property type="entry name" value="Calcium-transporting ATPase, cytoplasmic transduction domain A"/>
    <property type="match status" value="1"/>
</dbReference>
<dbReference type="Proteomes" id="UP000050509">
    <property type="component" value="Unassembled WGS sequence"/>
</dbReference>
<dbReference type="InterPro" id="IPR023214">
    <property type="entry name" value="HAD_sf"/>
</dbReference>
<dbReference type="NCBIfam" id="TIGR01494">
    <property type="entry name" value="ATPase_P-type"/>
    <property type="match status" value="1"/>
</dbReference>
<sequence length="537" mass="56756">MRTAAPAPLQLSDEEAEIAQLPWMIRLTVTCLLATIAGWITSLPALGLPAAAPWVLYAIAYASGGFYSIQDAWQTLKERQFDVNFLMIIAALGAAAIGEPREGAVLMFLFSLSNTLETYAMGRTHASIRALLDMAPKEADVYRNGQVVRVPVEELLVNETVLVRPGAQIPADGLVVKGDSAVNEASITGESMPVEKRVGLKVFAGTLNGQGALDVRVTTAVSDSTLARIVQVVREAREQKAQSQDFTDRVIGQYYAYAVVGITLLAIAIPLLFLGWDVPTTLYRAFTLMVVASPCALVISIPAALLSALASAARGGVLFKGGRHLEAAARVKVVAFDKTGTLTTGRPGVVAIIPVGGPGRLPDNLPCLACYPRPHDDEMGELTPDQFRLLAVAAAIEHASEHPLARAIVKSAEERDVPIPEASEFVAQTGAGASALVCGRTLRIGRPALFGQLTPDVAIEVHAQETQGRTVVVLGGDEPWGLIAIADTVRPEAAVAVRQLKEAGVERVVLLTGDNTSVAQALGNAPGVDEIRAELLP</sequence>
<evidence type="ECO:0000313" key="14">
    <source>
        <dbReference type="Proteomes" id="UP000050509"/>
    </source>
</evidence>
<dbReference type="InterPro" id="IPR027256">
    <property type="entry name" value="P-typ_ATPase_IB"/>
</dbReference>
<keyword evidence="8" id="KW-1278">Translocase</keyword>
<dbReference type="PANTHER" id="PTHR43079:SF1">
    <property type="entry name" value="CADMIUM_ZINC-TRANSPORTING ATPASE HMA1, CHLOROPLASTIC-RELATED"/>
    <property type="match status" value="1"/>
</dbReference>
<evidence type="ECO:0000259" key="12">
    <source>
        <dbReference type="Pfam" id="PF00122"/>
    </source>
</evidence>
<dbReference type="EMBL" id="LJCR01000784">
    <property type="protein sequence ID" value="KPV51767.1"/>
    <property type="molecule type" value="Genomic_DNA"/>
</dbReference>
<dbReference type="InterPro" id="IPR023299">
    <property type="entry name" value="ATPase_P-typ_cyto_dom_N"/>
</dbReference>
<keyword evidence="3 11" id="KW-0812">Transmembrane</keyword>
<keyword evidence="5 11" id="KW-0547">Nucleotide-binding</keyword>
<gene>
    <name evidence="13" type="ORF">SE17_19345</name>
</gene>
<evidence type="ECO:0000256" key="4">
    <source>
        <dbReference type="ARBA" id="ARBA00022723"/>
    </source>
</evidence>
<dbReference type="InterPro" id="IPR001757">
    <property type="entry name" value="P_typ_ATPase"/>
</dbReference>
<dbReference type="AlphaFoldDB" id="A0A0P9D8N6"/>
<dbReference type="SUPFAM" id="SSF56784">
    <property type="entry name" value="HAD-like"/>
    <property type="match status" value="1"/>
</dbReference>